<dbReference type="AlphaFoldDB" id="A0A4R2KGS7"/>
<reference evidence="1 2" key="1">
    <citation type="submission" date="2019-03" db="EMBL/GenBank/DDBJ databases">
        <title>Genomic Encyclopedia of Type Strains, Phase IV (KMG-IV): sequencing the most valuable type-strain genomes for metagenomic binning, comparative biology and taxonomic classification.</title>
        <authorList>
            <person name="Goeker M."/>
        </authorList>
    </citation>
    <scope>NUCLEOTIDE SEQUENCE [LARGE SCALE GENOMIC DNA]</scope>
    <source>
        <strain evidence="1 2">DSM 4868</strain>
    </source>
</reference>
<name>A0A4R2KGS7_9RHOB</name>
<comment type="caution">
    <text evidence="1">The sequence shown here is derived from an EMBL/GenBank/DDBJ whole genome shotgun (WGS) entry which is preliminary data.</text>
</comment>
<gene>
    <name evidence="1" type="ORF">EV655_103190</name>
</gene>
<dbReference type="EMBL" id="SLWW01000003">
    <property type="protein sequence ID" value="TCO72961.1"/>
    <property type="molecule type" value="Genomic_DNA"/>
</dbReference>
<sequence length="38" mass="4954">MMLQSAQALLMRDRMDWRKPHLNWISDRYYRYFFNSRR</sequence>
<organism evidence="1 2">
    <name type="scientific">Rhodovulum euryhalinum</name>
    <dbReference type="NCBI Taxonomy" id="35805"/>
    <lineage>
        <taxon>Bacteria</taxon>
        <taxon>Pseudomonadati</taxon>
        <taxon>Pseudomonadota</taxon>
        <taxon>Alphaproteobacteria</taxon>
        <taxon>Rhodobacterales</taxon>
        <taxon>Paracoccaceae</taxon>
        <taxon>Rhodovulum</taxon>
    </lineage>
</organism>
<accession>A0A4R2KGS7</accession>
<protein>
    <submittedName>
        <fullName evidence="1">Uncharacterized protein</fullName>
    </submittedName>
</protein>
<keyword evidence="2" id="KW-1185">Reference proteome</keyword>
<evidence type="ECO:0000313" key="2">
    <source>
        <dbReference type="Proteomes" id="UP000295142"/>
    </source>
</evidence>
<proteinExistence type="predicted"/>
<dbReference type="Proteomes" id="UP000295142">
    <property type="component" value="Unassembled WGS sequence"/>
</dbReference>
<evidence type="ECO:0000313" key="1">
    <source>
        <dbReference type="EMBL" id="TCO72961.1"/>
    </source>
</evidence>